<dbReference type="EMBL" id="CAEZUA010000053">
    <property type="protein sequence ID" value="CAB4591141.1"/>
    <property type="molecule type" value="Genomic_DNA"/>
</dbReference>
<protein>
    <submittedName>
        <fullName evidence="2">Unannotated protein</fullName>
    </submittedName>
</protein>
<dbReference type="InterPro" id="IPR036291">
    <property type="entry name" value="NAD(P)-bd_dom_sf"/>
</dbReference>
<dbReference type="SUPFAM" id="SSF51735">
    <property type="entry name" value="NAD(P)-binding Rossmann-fold domains"/>
    <property type="match status" value="1"/>
</dbReference>
<dbReference type="GO" id="GO:0016491">
    <property type="term" value="F:oxidoreductase activity"/>
    <property type="evidence" value="ECO:0007669"/>
    <property type="project" value="UniProtKB-KW"/>
</dbReference>
<keyword evidence="1" id="KW-0560">Oxidoreductase</keyword>
<reference evidence="2" key="1">
    <citation type="submission" date="2020-05" db="EMBL/GenBank/DDBJ databases">
        <authorList>
            <person name="Chiriac C."/>
            <person name="Salcher M."/>
            <person name="Ghai R."/>
            <person name="Kavagutti S V."/>
        </authorList>
    </citation>
    <scope>NUCLEOTIDE SEQUENCE</scope>
</reference>
<name>A0A6J6FQZ6_9ZZZZ</name>
<dbReference type="PANTHER" id="PTHR43401:SF2">
    <property type="entry name" value="L-THREONINE 3-DEHYDROGENASE"/>
    <property type="match status" value="1"/>
</dbReference>
<dbReference type="Gene3D" id="3.90.180.10">
    <property type="entry name" value="Medium-chain alcohol dehydrogenases, catalytic domain"/>
    <property type="match status" value="1"/>
</dbReference>
<evidence type="ECO:0000313" key="2">
    <source>
        <dbReference type="EMBL" id="CAB4591141.1"/>
    </source>
</evidence>
<dbReference type="PANTHER" id="PTHR43401">
    <property type="entry name" value="L-THREONINE 3-DEHYDROGENASE"/>
    <property type="match status" value="1"/>
</dbReference>
<dbReference type="InterPro" id="IPR050129">
    <property type="entry name" value="Zn_alcohol_dh"/>
</dbReference>
<sequence>MKQTGADNFYTSEDEILALYDFVIEASGSKKGSEGAFRKIARGGTLLILGYIGHEVSIPVVIDDVVNGDFSIFASFGATTVAWKRTVELFNTKKLDLTFLATHRYPLADWERALDALKTAPAPRGKVLMLPQGE</sequence>
<accession>A0A6J6FQZ6</accession>
<organism evidence="2">
    <name type="scientific">freshwater metagenome</name>
    <dbReference type="NCBI Taxonomy" id="449393"/>
    <lineage>
        <taxon>unclassified sequences</taxon>
        <taxon>metagenomes</taxon>
        <taxon>ecological metagenomes</taxon>
    </lineage>
</organism>
<proteinExistence type="predicted"/>
<dbReference type="AlphaFoldDB" id="A0A6J6FQZ6"/>
<dbReference type="Gene3D" id="3.40.50.720">
    <property type="entry name" value="NAD(P)-binding Rossmann-like Domain"/>
    <property type="match status" value="1"/>
</dbReference>
<gene>
    <name evidence="2" type="ORF">UFOPK1773_00842</name>
</gene>
<evidence type="ECO:0000256" key="1">
    <source>
        <dbReference type="ARBA" id="ARBA00023002"/>
    </source>
</evidence>